<evidence type="ECO:0000256" key="1">
    <source>
        <dbReference type="ARBA" id="ARBA00004377"/>
    </source>
</evidence>
<dbReference type="Pfam" id="PF07963">
    <property type="entry name" value="N_methyl"/>
    <property type="match status" value="1"/>
</dbReference>
<keyword evidence="7 11" id="KW-1133">Transmembrane helix</keyword>
<dbReference type="InterPro" id="IPR022346">
    <property type="entry name" value="T2SS_GspH"/>
</dbReference>
<keyword evidence="8 11" id="KW-0472">Membrane</keyword>
<dbReference type="InterPro" id="IPR012902">
    <property type="entry name" value="N_methyl_site"/>
</dbReference>
<evidence type="ECO:0000256" key="2">
    <source>
        <dbReference type="ARBA" id="ARBA00021549"/>
    </source>
</evidence>
<evidence type="ECO:0000256" key="4">
    <source>
        <dbReference type="ARBA" id="ARBA00022481"/>
    </source>
</evidence>
<keyword evidence="4" id="KW-0488">Methylation</keyword>
<proteinExistence type="inferred from homology"/>
<evidence type="ECO:0000256" key="7">
    <source>
        <dbReference type="ARBA" id="ARBA00022989"/>
    </source>
</evidence>
<dbReference type="EMBL" id="AEJF01000115">
    <property type="protein sequence ID" value="KLU24867.1"/>
    <property type="molecule type" value="Genomic_DNA"/>
</dbReference>
<reference evidence="13 14" key="1">
    <citation type="journal article" date="2015" name="Genome Announc.">
        <title>Draft Genome Sequence of Burkholderia sp. Strain PML1(12), an Ectomycorrhizosphere-Inhabiting Bacterium with Effective Mineral-Weathering Ability.</title>
        <authorList>
            <person name="Uroz S."/>
            <person name="Oger P."/>
        </authorList>
    </citation>
    <scope>NUCLEOTIDE SEQUENCE [LARGE SCALE GENOMIC DNA]</scope>
    <source>
        <strain evidence="14">PML1(12)</strain>
    </source>
</reference>
<keyword evidence="5" id="KW-0997">Cell inner membrane</keyword>
<sequence>MPGLLRGPRRSSAGFTLLEMLVVLVIAGLLVTVVALAPTRNRRTDLAEEAHRLATMLEAADDEAQIRSASIAWQPVDGGYRFYQRAENGSWQPIVDQLLAPHRWGTDVTSVSIRYTGSGETTPRIVFGDESVDVPVTVTLDSGAVQLQVIGTGIGNFAVHRP</sequence>
<evidence type="ECO:0000256" key="5">
    <source>
        <dbReference type="ARBA" id="ARBA00022519"/>
    </source>
</evidence>
<gene>
    <name evidence="13" type="ORF">EOS_17875</name>
</gene>
<dbReference type="SUPFAM" id="SSF54523">
    <property type="entry name" value="Pili subunits"/>
    <property type="match status" value="1"/>
</dbReference>
<dbReference type="GO" id="GO:0005886">
    <property type="term" value="C:plasma membrane"/>
    <property type="evidence" value="ECO:0007669"/>
    <property type="project" value="UniProtKB-SubCell"/>
</dbReference>
<evidence type="ECO:0000313" key="13">
    <source>
        <dbReference type="EMBL" id="KLU24867.1"/>
    </source>
</evidence>
<protein>
    <recommendedName>
        <fullName evidence="2">Type II secretion system protein H</fullName>
    </recommendedName>
    <alternativeName>
        <fullName evidence="10">General secretion pathway protein H</fullName>
    </alternativeName>
</protein>
<evidence type="ECO:0000259" key="12">
    <source>
        <dbReference type="Pfam" id="PF12019"/>
    </source>
</evidence>
<dbReference type="Gene3D" id="3.55.40.10">
    <property type="entry name" value="minor pseudopilin epsh domain"/>
    <property type="match status" value="1"/>
</dbReference>
<comment type="similarity">
    <text evidence="9">Belongs to the GSP H family.</text>
</comment>
<dbReference type="InterPro" id="IPR045584">
    <property type="entry name" value="Pilin-like"/>
</dbReference>
<organism evidence="13 14">
    <name type="scientific">Caballeronia mineralivorans PML1(12)</name>
    <dbReference type="NCBI Taxonomy" id="908627"/>
    <lineage>
        <taxon>Bacteria</taxon>
        <taxon>Pseudomonadati</taxon>
        <taxon>Pseudomonadota</taxon>
        <taxon>Betaproteobacteria</taxon>
        <taxon>Burkholderiales</taxon>
        <taxon>Burkholderiaceae</taxon>
        <taxon>Caballeronia</taxon>
    </lineage>
</organism>
<dbReference type="GO" id="GO:0015628">
    <property type="term" value="P:protein secretion by the type II secretion system"/>
    <property type="evidence" value="ECO:0007669"/>
    <property type="project" value="InterPro"/>
</dbReference>
<keyword evidence="14" id="KW-1185">Reference proteome</keyword>
<evidence type="ECO:0000313" key="14">
    <source>
        <dbReference type="Proteomes" id="UP000035963"/>
    </source>
</evidence>
<comment type="subcellular location">
    <subcellularLocation>
        <location evidence="1">Cell inner membrane</location>
        <topology evidence="1">Single-pass membrane protein</topology>
    </subcellularLocation>
</comment>
<evidence type="ECO:0000256" key="3">
    <source>
        <dbReference type="ARBA" id="ARBA00022475"/>
    </source>
</evidence>
<dbReference type="AlphaFoldDB" id="A0A0J1CWA8"/>
<feature type="domain" description="General secretion pathway GspH" evidence="12">
    <location>
        <begin position="49"/>
        <end position="150"/>
    </location>
</feature>
<evidence type="ECO:0000256" key="8">
    <source>
        <dbReference type="ARBA" id="ARBA00023136"/>
    </source>
</evidence>
<dbReference type="NCBIfam" id="TIGR02532">
    <property type="entry name" value="IV_pilin_GFxxxE"/>
    <property type="match status" value="1"/>
</dbReference>
<feature type="transmembrane region" description="Helical" evidence="11">
    <location>
        <begin position="12"/>
        <end position="37"/>
    </location>
</feature>
<dbReference type="GO" id="GO:0015627">
    <property type="term" value="C:type II protein secretion system complex"/>
    <property type="evidence" value="ECO:0007669"/>
    <property type="project" value="InterPro"/>
</dbReference>
<evidence type="ECO:0000256" key="9">
    <source>
        <dbReference type="ARBA" id="ARBA00025772"/>
    </source>
</evidence>
<evidence type="ECO:0000256" key="11">
    <source>
        <dbReference type="SAM" id="Phobius"/>
    </source>
</evidence>
<dbReference type="Pfam" id="PF12019">
    <property type="entry name" value="GspH"/>
    <property type="match status" value="1"/>
</dbReference>
<keyword evidence="6 11" id="KW-0812">Transmembrane</keyword>
<evidence type="ECO:0000256" key="10">
    <source>
        <dbReference type="ARBA" id="ARBA00030775"/>
    </source>
</evidence>
<keyword evidence="3" id="KW-1003">Cell membrane</keyword>
<name>A0A0J1CWA8_9BURK</name>
<dbReference type="PROSITE" id="PS00409">
    <property type="entry name" value="PROKAR_NTER_METHYL"/>
    <property type="match status" value="1"/>
</dbReference>
<dbReference type="RefSeq" id="WP_047848004.1">
    <property type="nucleotide sequence ID" value="NZ_AEJF01000115.1"/>
</dbReference>
<evidence type="ECO:0000256" key="6">
    <source>
        <dbReference type="ARBA" id="ARBA00022692"/>
    </source>
</evidence>
<dbReference type="PATRIC" id="fig|908627.4.peg.4002"/>
<dbReference type="Proteomes" id="UP000035963">
    <property type="component" value="Unassembled WGS sequence"/>
</dbReference>
<comment type="caution">
    <text evidence="13">The sequence shown here is derived from an EMBL/GenBank/DDBJ whole genome shotgun (WGS) entry which is preliminary data.</text>
</comment>
<accession>A0A0J1CWA8</accession>